<protein>
    <submittedName>
        <fullName evidence="1">Uncharacterized protein</fullName>
    </submittedName>
</protein>
<organism evidence="1">
    <name type="scientific">Siphoviridae sp. ctkRd7</name>
    <dbReference type="NCBI Taxonomy" id="2826443"/>
    <lineage>
        <taxon>Viruses</taxon>
        <taxon>Duplodnaviria</taxon>
        <taxon>Heunggongvirae</taxon>
        <taxon>Uroviricota</taxon>
        <taxon>Caudoviricetes</taxon>
    </lineage>
</organism>
<evidence type="ECO:0000313" key="1">
    <source>
        <dbReference type="EMBL" id="DAD89796.1"/>
    </source>
</evidence>
<accession>A0A8S5N5T9</accession>
<name>A0A8S5N5T9_9CAUD</name>
<reference evidence="1" key="1">
    <citation type="journal article" date="2021" name="Proc. Natl. Acad. Sci. U.S.A.">
        <title>A Catalog of Tens of Thousands of Viruses from Human Metagenomes Reveals Hidden Associations with Chronic Diseases.</title>
        <authorList>
            <person name="Tisza M.J."/>
            <person name="Buck C.B."/>
        </authorList>
    </citation>
    <scope>NUCLEOTIDE SEQUENCE</scope>
    <source>
        <strain evidence="1">CtkRd7</strain>
    </source>
</reference>
<dbReference type="EMBL" id="BK015069">
    <property type="protein sequence ID" value="DAD89796.1"/>
    <property type="molecule type" value="Genomic_DNA"/>
</dbReference>
<proteinExistence type="predicted"/>
<sequence length="78" mass="9115">MMEQERKLIELENKIKKLEFQQNILVNVVLSKKQPWAEKALSNAKDKGLIEMPYMGINSEGSYDFYRIIDLLDKLGLL</sequence>